<protein>
    <recommendedName>
        <fullName evidence="11">Phosphoribosyl-AMP cyclohydrolase</fullName>
        <shortName evidence="11">PRA-CH</shortName>
        <ecNumber evidence="11">3.5.4.19</ecNumber>
    </recommendedName>
</protein>
<comment type="subunit">
    <text evidence="11">Homodimer.</text>
</comment>
<evidence type="ECO:0000259" key="12">
    <source>
        <dbReference type="Pfam" id="PF01502"/>
    </source>
</evidence>
<dbReference type="PANTHER" id="PTHR42945:SF1">
    <property type="entry name" value="HISTIDINE BIOSYNTHESIS BIFUNCTIONAL PROTEIN HIS7"/>
    <property type="match status" value="1"/>
</dbReference>
<dbReference type="InterPro" id="IPR002496">
    <property type="entry name" value="PRib_AMP_CycHydrolase_dom"/>
</dbReference>
<dbReference type="InterPro" id="IPR026660">
    <property type="entry name" value="PRA-CH"/>
</dbReference>
<comment type="pathway">
    <text evidence="3 11">Amino-acid biosynthesis; L-histidine biosynthesis; L-histidine from 5-phospho-alpha-D-ribose 1-diphosphate: step 3/9.</text>
</comment>
<dbReference type="GO" id="GO:0004635">
    <property type="term" value="F:phosphoribosyl-AMP cyclohydrolase activity"/>
    <property type="evidence" value="ECO:0007669"/>
    <property type="project" value="UniProtKB-UniRule"/>
</dbReference>
<feature type="binding site" evidence="11">
    <location>
        <position position="99"/>
    </location>
    <ligand>
        <name>Zn(2+)</name>
        <dbReference type="ChEBI" id="CHEBI:29105"/>
        <note>ligand shared between dimeric partners</note>
    </ligand>
</feature>
<dbReference type="UniPathway" id="UPA00031">
    <property type="reaction ID" value="UER00008"/>
</dbReference>
<dbReference type="FunFam" id="3.10.20.810:FF:000001">
    <property type="entry name" value="Histidine biosynthesis bifunctional protein HisIE"/>
    <property type="match status" value="1"/>
</dbReference>
<comment type="subcellular location">
    <subcellularLocation>
        <location evidence="11">Cytoplasm</location>
    </subcellularLocation>
</comment>
<accession>Q0F3H8</accession>
<keyword evidence="14" id="KW-1185">Reference proteome</keyword>
<dbReference type="OrthoDB" id="9795769at2"/>
<dbReference type="HOGENOM" id="CLU_048577_5_2_0"/>
<feature type="binding site" evidence="11">
    <location>
        <position position="84"/>
    </location>
    <ligand>
        <name>Mg(2+)</name>
        <dbReference type="ChEBI" id="CHEBI:18420"/>
    </ligand>
</feature>
<proteinExistence type="inferred from homology"/>
<comment type="pathway">
    <text evidence="4">Amino-acid biosynthesis; L-histidine biosynthesis; L-histidine from 5-phospho-alpha-D-ribose 1-diphosphate: step 2/9.</text>
</comment>
<keyword evidence="10 11" id="KW-0368">Histidine biosynthesis</keyword>
<dbReference type="eggNOG" id="COG0139">
    <property type="taxonomic scope" value="Bacteria"/>
</dbReference>
<evidence type="ECO:0000256" key="5">
    <source>
        <dbReference type="ARBA" id="ARBA00007731"/>
    </source>
</evidence>
<comment type="function">
    <text evidence="11">Catalyzes the hydrolysis of the adenine ring of phosphoribosyl-AMP.</text>
</comment>
<evidence type="ECO:0000256" key="9">
    <source>
        <dbReference type="ARBA" id="ARBA00022801"/>
    </source>
</evidence>
<keyword evidence="11" id="KW-0479">Metal-binding</keyword>
<comment type="caution">
    <text evidence="13">The sequence shown here is derived from an EMBL/GenBank/DDBJ whole genome shotgun (WGS) entry which is preliminary data.</text>
</comment>
<dbReference type="PANTHER" id="PTHR42945">
    <property type="entry name" value="HISTIDINE BIOSYNTHESIS BIFUNCTIONAL PROTEIN"/>
    <property type="match status" value="1"/>
</dbReference>
<dbReference type="EC" id="3.5.4.19" evidence="11"/>
<evidence type="ECO:0000256" key="6">
    <source>
        <dbReference type="ARBA" id="ARBA00008299"/>
    </source>
</evidence>
<evidence type="ECO:0000256" key="3">
    <source>
        <dbReference type="ARBA" id="ARBA00005169"/>
    </source>
</evidence>
<feature type="binding site" evidence="11">
    <location>
        <position position="106"/>
    </location>
    <ligand>
        <name>Zn(2+)</name>
        <dbReference type="ChEBI" id="CHEBI:29105"/>
        <note>ligand shared between dimeric partners</note>
    </ligand>
</feature>
<evidence type="ECO:0000256" key="7">
    <source>
        <dbReference type="ARBA" id="ARBA00022490"/>
    </source>
</evidence>
<comment type="cofactor">
    <cofactor evidence="11">
        <name>Mg(2+)</name>
        <dbReference type="ChEBI" id="CHEBI:18420"/>
    </cofactor>
    <text evidence="11">Binds 1 Mg(2+) ion per subunit.</text>
</comment>
<dbReference type="GO" id="GO:0004636">
    <property type="term" value="F:phosphoribosyl-ATP diphosphatase activity"/>
    <property type="evidence" value="ECO:0007669"/>
    <property type="project" value="UniProtKB-EC"/>
</dbReference>
<dbReference type="EMBL" id="AATS01000001">
    <property type="protein sequence ID" value="EAU55963.1"/>
    <property type="molecule type" value="Genomic_DNA"/>
</dbReference>
<evidence type="ECO:0000313" key="14">
    <source>
        <dbReference type="Proteomes" id="UP000005297"/>
    </source>
</evidence>
<dbReference type="Pfam" id="PF01502">
    <property type="entry name" value="PRA-CH"/>
    <property type="match status" value="1"/>
</dbReference>
<evidence type="ECO:0000256" key="10">
    <source>
        <dbReference type="ARBA" id="ARBA00023102"/>
    </source>
</evidence>
<keyword evidence="11" id="KW-0460">Magnesium</keyword>
<dbReference type="HAMAP" id="MF_01021">
    <property type="entry name" value="HisI"/>
    <property type="match status" value="1"/>
</dbReference>
<sequence length="123" mass="13986">MNQLDRLRLMGEISFNEAGLVPAIAQSVETGRVLMMAWMNEEAVEQTLDTGFAHYYSRSRKTQWKKGESSGHVQKVVEMYLDCDGDTLLLLIEQSGPACHTNRESCFYRLNQGGKWVTIEEPL</sequence>
<feature type="binding site" evidence="11">
    <location>
        <position position="86"/>
    </location>
    <ligand>
        <name>Mg(2+)</name>
        <dbReference type="ChEBI" id="CHEBI:18420"/>
    </ligand>
</feature>
<keyword evidence="11" id="KW-0862">Zinc</keyword>
<evidence type="ECO:0000256" key="11">
    <source>
        <dbReference type="HAMAP-Rule" id="MF_01021"/>
    </source>
</evidence>
<organism evidence="13 14">
    <name type="scientific">Mariprofundus ferrooxydans PV-1</name>
    <dbReference type="NCBI Taxonomy" id="314345"/>
    <lineage>
        <taxon>Bacteria</taxon>
        <taxon>Pseudomonadati</taxon>
        <taxon>Pseudomonadota</taxon>
        <taxon>Candidatius Mariprofundia</taxon>
        <taxon>Mariprofundales</taxon>
        <taxon>Mariprofundaceae</taxon>
        <taxon>Mariprofundus</taxon>
    </lineage>
</organism>
<keyword evidence="8 11" id="KW-0028">Amino-acid biosynthesis</keyword>
<comment type="similarity">
    <text evidence="6">In the N-terminal section; belongs to the PRA-CH family.</text>
</comment>
<feature type="binding site" evidence="11">
    <location>
        <position position="82"/>
    </location>
    <ligand>
        <name>Mg(2+)</name>
        <dbReference type="ChEBI" id="CHEBI:18420"/>
    </ligand>
</feature>
<evidence type="ECO:0000256" key="4">
    <source>
        <dbReference type="ARBA" id="ARBA00005204"/>
    </source>
</evidence>
<feature type="binding site" evidence="11">
    <location>
        <position position="83"/>
    </location>
    <ligand>
        <name>Zn(2+)</name>
        <dbReference type="ChEBI" id="CHEBI:29105"/>
        <note>ligand shared between dimeric partners</note>
    </ligand>
</feature>
<dbReference type="Proteomes" id="UP000005297">
    <property type="component" value="Unassembled WGS sequence"/>
</dbReference>
<dbReference type="GO" id="GO:0008270">
    <property type="term" value="F:zinc ion binding"/>
    <property type="evidence" value="ECO:0007669"/>
    <property type="project" value="UniProtKB-UniRule"/>
</dbReference>
<dbReference type="GO" id="GO:0000287">
    <property type="term" value="F:magnesium ion binding"/>
    <property type="evidence" value="ECO:0007669"/>
    <property type="project" value="UniProtKB-UniRule"/>
</dbReference>
<evidence type="ECO:0000313" key="13">
    <source>
        <dbReference type="EMBL" id="EAU55963.1"/>
    </source>
</evidence>
<dbReference type="RefSeq" id="WP_009851109.1">
    <property type="nucleotide sequence ID" value="NZ_DS022295.1"/>
</dbReference>
<comment type="similarity">
    <text evidence="11">Belongs to the PRA-CH family.</text>
</comment>
<comment type="similarity">
    <text evidence="5">In the C-terminal section; belongs to the PRA-PH family.</text>
</comment>
<dbReference type="AlphaFoldDB" id="Q0F3H8"/>
<keyword evidence="9 11" id="KW-0378">Hydrolase</keyword>
<keyword evidence="7 11" id="KW-0963">Cytoplasm</keyword>
<gene>
    <name evidence="11" type="primary">hisI</name>
    <name evidence="13" type="ORF">SPV1_04063</name>
</gene>
<feature type="domain" description="Phosphoribosyl-AMP cyclohydrolase" evidence="12">
    <location>
        <begin position="35"/>
        <end position="108"/>
    </location>
</feature>
<evidence type="ECO:0000256" key="1">
    <source>
        <dbReference type="ARBA" id="ARBA00000024"/>
    </source>
</evidence>
<comment type="cofactor">
    <cofactor evidence="11">
        <name>Zn(2+)</name>
        <dbReference type="ChEBI" id="CHEBI:29105"/>
    </cofactor>
    <text evidence="11">Binds 1 zinc ion per subunit.</text>
</comment>
<name>Q0F3H8_9PROT</name>
<evidence type="ECO:0000256" key="2">
    <source>
        <dbReference type="ARBA" id="ARBA00001460"/>
    </source>
</evidence>
<comment type="catalytic activity">
    <reaction evidence="2">
        <text>1-(5-phospho-beta-D-ribosyl)-ATP + H2O = 1-(5-phospho-beta-D-ribosyl)-5'-AMP + diphosphate + H(+)</text>
        <dbReference type="Rhea" id="RHEA:22828"/>
        <dbReference type="ChEBI" id="CHEBI:15377"/>
        <dbReference type="ChEBI" id="CHEBI:15378"/>
        <dbReference type="ChEBI" id="CHEBI:33019"/>
        <dbReference type="ChEBI" id="CHEBI:59457"/>
        <dbReference type="ChEBI" id="CHEBI:73183"/>
        <dbReference type="EC" id="3.6.1.31"/>
    </reaction>
</comment>
<reference evidence="13 14" key="1">
    <citation type="submission" date="2006-09" db="EMBL/GenBank/DDBJ databases">
        <authorList>
            <person name="Emerson D."/>
            <person name="Ferriera S."/>
            <person name="Johnson J."/>
            <person name="Kravitz S."/>
            <person name="Halpern A."/>
            <person name="Remington K."/>
            <person name="Beeson K."/>
            <person name="Tran B."/>
            <person name="Rogers Y.-H."/>
            <person name="Friedman R."/>
            <person name="Venter J.C."/>
        </authorList>
    </citation>
    <scope>NUCLEOTIDE SEQUENCE [LARGE SCALE GENOMIC DNA]</scope>
    <source>
        <strain evidence="13 14">PV-1</strain>
    </source>
</reference>
<dbReference type="InterPro" id="IPR038019">
    <property type="entry name" value="PRib_AMP_CycHydrolase_sf"/>
</dbReference>
<dbReference type="NCBIfam" id="NF000768">
    <property type="entry name" value="PRK00051.1"/>
    <property type="match status" value="1"/>
</dbReference>
<comment type="catalytic activity">
    <reaction evidence="1 11">
        <text>1-(5-phospho-beta-D-ribosyl)-5'-AMP + H2O = 1-(5-phospho-beta-D-ribosyl)-5-[(5-phospho-beta-D-ribosylamino)methylideneamino]imidazole-4-carboxamide</text>
        <dbReference type="Rhea" id="RHEA:20049"/>
        <dbReference type="ChEBI" id="CHEBI:15377"/>
        <dbReference type="ChEBI" id="CHEBI:58435"/>
        <dbReference type="ChEBI" id="CHEBI:59457"/>
        <dbReference type="EC" id="3.5.4.19"/>
    </reaction>
</comment>
<dbReference type="SUPFAM" id="SSF141734">
    <property type="entry name" value="HisI-like"/>
    <property type="match status" value="1"/>
</dbReference>
<evidence type="ECO:0000256" key="8">
    <source>
        <dbReference type="ARBA" id="ARBA00022605"/>
    </source>
</evidence>
<dbReference type="Gene3D" id="3.10.20.810">
    <property type="entry name" value="Phosphoribosyl-AMP cyclohydrolase"/>
    <property type="match status" value="1"/>
</dbReference>
<dbReference type="GO" id="GO:0005737">
    <property type="term" value="C:cytoplasm"/>
    <property type="evidence" value="ECO:0007669"/>
    <property type="project" value="UniProtKB-SubCell"/>
</dbReference>
<dbReference type="STRING" id="314344.AL013_04165"/>
<dbReference type="InParanoid" id="Q0F3H8"/>
<dbReference type="GO" id="GO:0000105">
    <property type="term" value="P:L-histidine biosynthetic process"/>
    <property type="evidence" value="ECO:0007669"/>
    <property type="project" value="UniProtKB-UniRule"/>
</dbReference>